<dbReference type="SUPFAM" id="SSF103473">
    <property type="entry name" value="MFS general substrate transporter"/>
    <property type="match status" value="1"/>
</dbReference>
<feature type="transmembrane region" description="Helical" evidence="5">
    <location>
        <begin position="297"/>
        <end position="320"/>
    </location>
</feature>
<comment type="caution">
    <text evidence="7">The sequence shown here is derived from an EMBL/GenBank/DDBJ whole genome shotgun (WGS) entry which is preliminary data.</text>
</comment>
<feature type="transmembrane region" description="Helical" evidence="5">
    <location>
        <begin position="24"/>
        <end position="47"/>
    </location>
</feature>
<keyword evidence="2 5" id="KW-0812">Transmembrane</keyword>
<protein>
    <submittedName>
        <fullName evidence="7">MFS transporter</fullName>
    </submittedName>
</protein>
<gene>
    <name evidence="7" type="ORF">CFN78_25320</name>
</gene>
<dbReference type="InterPro" id="IPR011701">
    <property type="entry name" value="MFS"/>
</dbReference>
<dbReference type="GO" id="GO:0005886">
    <property type="term" value="C:plasma membrane"/>
    <property type="evidence" value="ECO:0007669"/>
    <property type="project" value="UniProtKB-SubCell"/>
</dbReference>
<dbReference type="Gene3D" id="1.20.1250.20">
    <property type="entry name" value="MFS general substrate transporter like domains"/>
    <property type="match status" value="2"/>
</dbReference>
<evidence type="ECO:0000256" key="2">
    <source>
        <dbReference type="ARBA" id="ARBA00022692"/>
    </source>
</evidence>
<dbReference type="InterPro" id="IPR052714">
    <property type="entry name" value="MFS_Exporter"/>
</dbReference>
<evidence type="ECO:0000256" key="3">
    <source>
        <dbReference type="ARBA" id="ARBA00022989"/>
    </source>
</evidence>
<dbReference type="InParanoid" id="A0A263CWL3"/>
<comment type="subcellular location">
    <subcellularLocation>
        <location evidence="1">Cell membrane</location>
        <topology evidence="1">Multi-pass membrane protein</topology>
    </subcellularLocation>
</comment>
<dbReference type="PANTHER" id="PTHR23531:SF1">
    <property type="entry name" value="QUINOLENE RESISTANCE PROTEIN NORA"/>
    <property type="match status" value="1"/>
</dbReference>
<dbReference type="PROSITE" id="PS50850">
    <property type="entry name" value="MFS"/>
    <property type="match status" value="1"/>
</dbReference>
<evidence type="ECO:0000256" key="5">
    <source>
        <dbReference type="SAM" id="Phobius"/>
    </source>
</evidence>
<dbReference type="RefSeq" id="WP_094865539.1">
    <property type="nucleotide sequence ID" value="NZ_NKYE01000020.1"/>
</dbReference>
<sequence length="383" mass="39048">MSAPLTAPGRRPFRSPLRERDFRLMLLGTCAAFTGYALLLSVVPSWAVRQGAGAFAAGAATGVFMGSTVLAQLVVPALVRAYGYRTVLLLGASLLGLPAPLLILAVDAPWILAISLLRGLGFGLLTVCGSALIAELLPADALARGSGLYGLATGVPQLAGLPLGTLVASHWGFPPVFLLAAVLPLAAIVPFLLLPGLVPGREERTRIVSTVDVTWRPWLVMIGGSIGFGAFVTFLPIVLPAHAALALLAVTATVLLARWAAGHAGDRFAAPGRMLPFALALIALGLVVFALGTRQPVAAILAVAVFGIGFGVVQNDSLVAMFVRAPAGQASVVWNVAYDAGQGLGAVAVGAAVAGIGYPGAFGLLAGVAVVLLPVAWRAGRSR</sequence>
<dbReference type="OrthoDB" id="5189108at2"/>
<keyword evidence="8" id="KW-1185">Reference proteome</keyword>
<evidence type="ECO:0000259" key="6">
    <source>
        <dbReference type="PROSITE" id="PS50850"/>
    </source>
</evidence>
<feature type="transmembrane region" description="Helical" evidence="5">
    <location>
        <begin position="360"/>
        <end position="377"/>
    </location>
</feature>
<proteinExistence type="predicted"/>
<dbReference type="InterPro" id="IPR020846">
    <property type="entry name" value="MFS_dom"/>
</dbReference>
<keyword evidence="4 5" id="KW-0472">Membrane</keyword>
<feature type="transmembrane region" description="Helical" evidence="5">
    <location>
        <begin position="332"/>
        <end position="354"/>
    </location>
</feature>
<dbReference type="InterPro" id="IPR036259">
    <property type="entry name" value="MFS_trans_sf"/>
</dbReference>
<organism evidence="7 8">
    <name type="scientific">Amycolatopsis antarctica</name>
    <dbReference type="NCBI Taxonomy" id="1854586"/>
    <lineage>
        <taxon>Bacteria</taxon>
        <taxon>Bacillati</taxon>
        <taxon>Actinomycetota</taxon>
        <taxon>Actinomycetes</taxon>
        <taxon>Pseudonocardiales</taxon>
        <taxon>Pseudonocardiaceae</taxon>
        <taxon>Amycolatopsis</taxon>
    </lineage>
</organism>
<dbReference type="AlphaFoldDB" id="A0A263CWL3"/>
<accession>A0A263CWL3</accession>
<evidence type="ECO:0000256" key="4">
    <source>
        <dbReference type="ARBA" id="ARBA00023136"/>
    </source>
</evidence>
<feature type="transmembrane region" description="Helical" evidence="5">
    <location>
        <begin position="53"/>
        <end position="75"/>
    </location>
</feature>
<feature type="transmembrane region" description="Helical" evidence="5">
    <location>
        <begin position="243"/>
        <end position="261"/>
    </location>
</feature>
<name>A0A263CWL3_9PSEU</name>
<reference evidence="7 8" key="1">
    <citation type="submission" date="2017-07" db="EMBL/GenBank/DDBJ databases">
        <title>Amycolatopsis antarcticus sp. nov., isolated from the surface of an Antarcticus brown macroalga.</title>
        <authorList>
            <person name="Wang J."/>
            <person name="Leiva S."/>
            <person name="Huang J."/>
            <person name="Huang Y."/>
        </authorList>
    </citation>
    <scope>NUCLEOTIDE SEQUENCE [LARGE SCALE GENOMIC DNA]</scope>
    <source>
        <strain evidence="7 8">AU-G6</strain>
    </source>
</reference>
<feature type="transmembrane region" description="Helical" evidence="5">
    <location>
        <begin position="177"/>
        <end position="198"/>
    </location>
</feature>
<feature type="transmembrane region" description="Helical" evidence="5">
    <location>
        <begin position="148"/>
        <end position="171"/>
    </location>
</feature>
<feature type="transmembrane region" description="Helical" evidence="5">
    <location>
        <begin position="87"/>
        <end position="106"/>
    </location>
</feature>
<dbReference type="EMBL" id="NKYE01000020">
    <property type="protein sequence ID" value="OZM70481.1"/>
    <property type="molecule type" value="Genomic_DNA"/>
</dbReference>
<feature type="transmembrane region" description="Helical" evidence="5">
    <location>
        <begin position="218"/>
        <end position="237"/>
    </location>
</feature>
<dbReference type="Pfam" id="PF07690">
    <property type="entry name" value="MFS_1"/>
    <property type="match status" value="1"/>
</dbReference>
<dbReference type="GO" id="GO:0022857">
    <property type="term" value="F:transmembrane transporter activity"/>
    <property type="evidence" value="ECO:0007669"/>
    <property type="project" value="InterPro"/>
</dbReference>
<keyword evidence="3 5" id="KW-1133">Transmembrane helix</keyword>
<feature type="transmembrane region" description="Helical" evidence="5">
    <location>
        <begin position="112"/>
        <end position="136"/>
    </location>
</feature>
<dbReference type="Proteomes" id="UP000242444">
    <property type="component" value="Unassembled WGS sequence"/>
</dbReference>
<feature type="domain" description="Major facilitator superfamily (MFS) profile" evidence="6">
    <location>
        <begin position="21"/>
        <end position="383"/>
    </location>
</feature>
<feature type="transmembrane region" description="Helical" evidence="5">
    <location>
        <begin position="273"/>
        <end position="291"/>
    </location>
</feature>
<evidence type="ECO:0000313" key="7">
    <source>
        <dbReference type="EMBL" id="OZM70481.1"/>
    </source>
</evidence>
<dbReference type="PANTHER" id="PTHR23531">
    <property type="entry name" value="QUINOLENE RESISTANCE PROTEIN NORA"/>
    <property type="match status" value="1"/>
</dbReference>
<evidence type="ECO:0000256" key="1">
    <source>
        <dbReference type="ARBA" id="ARBA00004651"/>
    </source>
</evidence>
<evidence type="ECO:0000313" key="8">
    <source>
        <dbReference type="Proteomes" id="UP000242444"/>
    </source>
</evidence>